<protein>
    <submittedName>
        <fullName evidence="1">Uncharacterized protein</fullName>
    </submittedName>
</protein>
<dbReference type="Proteomes" id="UP000799440">
    <property type="component" value="Unassembled WGS sequence"/>
</dbReference>
<sequence length="138" mass="15634">MPKVWHCHKCQGGPYNPEIIAQCIDCEHKKCSKCKVEQTHPQDHTGYHINYSILPAVVAPRSLRTTHASYLTHGLPSQSSYYAYAQPVDGEKKKEKPKYAWQCCYCHKSLNNISIDAYCSHGCGHPRCAMCPLVRIKS</sequence>
<dbReference type="EMBL" id="MU006598">
    <property type="protein sequence ID" value="KAF2743269.1"/>
    <property type="molecule type" value="Genomic_DNA"/>
</dbReference>
<keyword evidence="2" id="KW-1185">Reference proteome</keyword>
<gene>
    <name evidence="1" type="ORF">M011DRAFT_222718</name>
</gene>
<proteinExistence type="predicted"/>
<evidence type="ECO:0000313" key="2">
    <source>
        <dbReference type="Proteomes" id="UP000799440"/>
    </source>
</evidence>
<dbReference type="AlphaFoldDB" id="A0A6A6UZV8"/>
<name>A0A6A6UZV8_9PLEO</name>
<reference evidence="1" key="1">
    <citation type="journal article" date="2020" name="Stud. Mycol.">
        <title>101 Dothideomycetes genomes: a test case for predicting lifestyles and emergence of pathogens.</title>
        <authorList>
            <person name="Haridas S."/>
            <person name="Albert R."/>
            <person name="Binder M."/>
            <person name="Bloem J."/>
            <person name="Labutti K."/>
            <person name="Salamov A."/>
            <person name="Andreopoulos B."/>
            <person name="Baker S."/>
            <person name="Barry K."/>
            <person name="Bills G."/>
            <person name="Bluhm B."/>
            <person name="Cannon C."/>
            <person name="Castanera R."/>
            <person name="Culley D."/>
            <person name="Daum C."/>
            <person name="Ezra D."/>
            <person name="Gonzalez J."/>
            <person name="Henrissat B."/>
            <person name="Kuo A."/>
            <person name="Liang C."/>
            <person name="Lipzen A."/>
            <person name="Lutzoni F."/>
            <person name="Magnuson J."/>
            <person name="Mondo S."/>
            <person name="Nolan M."/>
            <person name="Ohm R."/>
            <person name="Pangilinan J."/>
            <person name="Park H.-J."/>
            <person name="Ramirez L."/>
            <person name="Alfaro M."/>
            <person name="Sun H."/>
            <person name="Tritt A."/>
            <person name="Yoshinaga Y."/>
            <person name="Zwiers L.-H."/>
            <person name="Turgeon B."/>
            <person name="Goodwin S."/>
            <person name="Spatafora J."/>
            <person name="Crous P."/>
            <person name="Grigoriev I."/>
        </authorList>
    </citation>
    <scope>NUCLEOTIDE SEQUENCE</scope>
    <source>
        <strain evidence="1">CBS 119925</strain>
    </source>
</reference>
<evidence type="ECO:0000313" key="1">
    <source>
        <dbReference type="EMBL" id="KAF2743269.1"/>
    </source>
</evidence>
<accession>A0A6A6UZV8</accession>
<organism evidence="1 2">
    <name type="scientific">Sporormia fimetaria CBS 119925</name>
    <dbReference type="NCBI Taxonomy" id="1340428"/>
    <lineage>
        <taxon>Eukaryota</taxon>
        <taxon>Fungi</taxon>
        <taxon>Dikarya</taxon>
        <taxon>Ascomycota</taxon>
        <taxon>Pezizomycotina</taxon>
        <taxon>Dothideomycetes</taxon>
        <taxon>Pleosporomycetidae</taxon>
        <taxon>Pleosporales</taxon>
        <taxon>Sporormiaceae</taxon>
        <taxon>Sporormia</taxon>
    </lineage>
</organism>